<evidence type="ECO:0000256" key="1">
    <source>
        <dbReference type="SAM" id="MobiDB-lite"/>
    </source>
</evidence>
<evidence type="ECO:0000313" key="3">
    <source>
        <dbReference type="Proteomes" id="UP000765509"/>
    </source>
</evidence>
<sequence>MIETWGSCFFEDLDYFNVSERDTNYRRILVALSFIFMSIDRTLFQSTTSQIYMPNAQSTYQALKKRFSKALSSAIVQHASRSFVPSDQLTNNRGKGVATNLIVPQIGHPRINHQQRPPNEIFPDEDGDEDDEDKEGEYDEVCLHIGFCLCKY</sequence>
<dbReference type="EMBL" id="AVOT02081217">
    <property type="protein sequence ID" value="MBW0567664.1"/>
    <property type="molecule type" value="Genomic_DNA"/>
</dbReference>
<accession>A0A9Q3PMZ0</accession>
<reference evidence="2" key="1">
    <citation type="submission" date="2021-03" db="EMBL/GenBank/DDBJ databases">
        <title>Draft genome sequence of rust myrtle Austropuccinia psidii MF-1, a brazilian biotype.</title>
        <authorList>
            <person name="Quecine M.C."/>
            <person name="Pachon D.M.R."/>
            <person name="Bonatelli M.L."/>
            <person name="Correr F.H."/>
            <person name="Franceschini L.M."/>
            <person name="Leite T.F."/>
            <person name="Margarido G.R.A."/>
            <person name="Almeida C.A."/>
            <person name="Ferrarezi J.A."/>
            <person name="Labate C.A."/>
        </authorList>
    </citation>
    <scope>NUCLEOTIDE SEQUENCE</scope>
    <source>
        <strain evidence="2">MF-1</strain>
    </source>
</reference>
<gene>
    <name evidence="2" type="ORF">O181_107379</name>
</gene>
<dbReference type="OrthoDB" id="2518964at2759"/>
<proteinExistence type="predicted"/>
<keyword evidence="3" id="KW-1185">Reference proteome</keyword>
<feature type="compositionally biased region" description="Acidic residues" evidence="1">
    <location>
        <begin position="122"/>
        <end position="136"/>
    </location>
</feature>
<dbReference type="Proteomes" id="UP000765509">
    <property type="component" value="Unassembled WGS sequence"/>
</dbReference>
<protein>
    <submittedName>
        <fullName evidence="2">Uncharacterized protein</fullName>
    </submittedName>
</protein>
<feature type="region of interest" description="Disordered" evidence="1">
    <location>
        <begin position="107"/>
        <end position="136"/>
    </location>
</feature>
<name>A0A9Q3PMZ0_9BASI</name>
<evidence type="ECO:0000313" key="2">
    <source>
        <dbReference type="EMBL" id="MBW0567664.1"/>
    </source>
</evidence>
<organism evidence="2 3">
    <name type="scientific">Austropuccinia psidii MF-1</name>
    <dbReference type="NCBI Taxonomy" id="1389203"/>
    <lineage>
        <taxon>Eukaryota</taxon>
        <taxon>Fungi</taxon>
        <taxon>Dikarya</taxon>
        <taxon>Basidiomycota</taxon>
        <taxon>Pucciniomycotina</taxon>
        <taxon>Pucciniomycetes</taxon>
        <taxon>Pucciniales</taxon>
        <taxon>Sphaerophragmiaceae</taxon>
        <taxon>Austropuccinia</taxon>
    </lineage>
</organism>
<comment type="caution">
    <text evidence="2">The sequence shown here is derived from an EMBL/GenBank/DDBJ whole genome shotgun (WGS) entry which is preliminary data.</text>
</comment>
<dbReference type="AlphaFoldDB" id="A0A9Q3PMZ0"/>